<dbReference type="InterPro" id="IPR041581">
    <property type="entry name" value="Glyoxalase_6"/>
</dbReference>
<dbReference type="SUPFAM" id="SSF54593">
    <property type="entry name" value="Glyoxalase/Bleomycin resistance protein/Dihydroxybiphenyl dioxygenase"/>
    <property type="match status" value="1"/>
</dbReference>
<feature type="domain" description="VOC" evidence="1">
    <location>
        <begin position="6"/>
        <end position="118"/>
    </location>
</feature>
<dbReference type="PANTHER" id="PTHR33993">
    <property type="entry name" value="GLYOXALASE-RELATED"/>
    <property type="match status" value="1"/>
</dbReference>
<dbReference type="CDD" id="cd06587">
    <property type="entry name" value="VOC"/>
    <property type="match status" value="1"/>
</dbReference>
<evidence type="ECO:0000313" key="2">
    <source>
        <dbReference type="EMBL" id="WZU65000.1"/>
    </source>
</evidence>
<proteinExistence type="predicted"/>
<accession>A0AAN0M4V5</accession>
<dbReference type="InterPro" id="IPR052164">
    <property type="entry name" value="Anthracycline_SecMetBiosynth"/>
</dbReference>
<dbReference type="Proteomes" id="UP001451782">
    <property type="component" value="Chromosome"/>
</dbReference>
<protein>
    <submittedName>
        <fullName evidence="2">VOC family protein</fullName>
    </submittedName>
</protein>
<dbReference type="PANTHER" id="PTHR33993:SF5">
    <property type="entry name" value="GLYOXALASE"/>
    <property type="match status" value="1"/>
</dbReference>
<evidence type="ECO:0000313" key="3">
    <source>
        <dbReference type="Proteomes" id="UP001451782"/>
    </source>
</evidence>
<dbReference type="RefSeq" id="WP_342071353.1">
    <property type="nucleotide sequence ID" value="NZ_CP151762.1"/>
</dbReference>
<reference evidence="2 3" key="1">
    <citation type="submission" date="2024-04" db="EMBL/GenBank/DDBJ databases">
        <title>Phylogenomic analyses of a clade within the roseobacter group suggest taxonomic reassignments of species of the genera Aestuariivita, Citreicella, Loktanella, Nautella, Pelagibaca, Ruegeria, Thalassobius, Thiobacimonas and Tropicibacter, and the proposal o.</title>
        <authorList>
            <person name="Jeon C.O."/>
        </authorList>
    </citation>
    <scope>NUCLEOTIDE SEQUENCE [LARGE SCALE GENOMIC DNA]</scope>
    <source>
        <strain evidence="2 3">G8-12</strain>
    </source>
</reference>
<dbReference type="Pfam" id="PF18029">
    <property type="entry name" value="Glyoxalase_6"/>
    <property type="match status" value="1"/>
</dbReference>
<dbReference type="AlphaFoldDB" id="A0AAN0M4V5"/>
<dbReference type="Gene3D" id="3.10.180.10">
    <property type="entry name" value="2,3-Dihydroxybiphenyl 1,2-Dioxygenase, domain 1"/>
    <property type="match status" value="1"/>
</dbReference>
<keyword evidence="3" id="KW-1185">Reference proteome</keyword>
<dbReference type="KEGG" id="yag:AABB28_06950"/>
<dbReference type="EMBL" id="CP151762">
    <property type="protein sequence ID" value="WZU65000.1"/>
    <property type="molecule type" value="Genomic_DNA"/>
</dbReference>
<dbReference type="InterPro" id="IPR029068">
    <property type="entry name" value="Glyas_Bleomycin-R_OHBP_Dase"/>
</dbReference>
<organism evidence="2 3">
    <name type="scientific">Yoonia algicola</name>
    <dbReference type="NCBI Taxonomy" id="3137368"/>
    <lineage>
        <taxon>Bacteria</taxon>
        <taxon>Pseudomonadati</taxon>
        <taxon>Pseudomonadota</taxon>
        <taxon>Alphaproteobacteria</taxon>
        <taxon>Rhodobacterales</taxon>
        <taxon>Paracoccaceae</taxon>
        <taxon>Yoonia</taxon>
    </lineage>
</organism>
<evidence type="ECO:0000259" key="1">
    <source>
        <dbReference type="PROSITE" id="PS51819"/>
    </source>
</evidence>
<dbReference type="InterPro" id="IPR037523">
    <property type="entry name" value="VOC_core"/>
</dbReference>
<sequence>MVQVLGIGGVFFRAKDPAALAQWYQTHLGINLVPNAPDATPWVTQAGVTIFAPFDQDTDYFPKDRAFMLNFRVADLAAALVELEGAGITASDTTYMDGVGQFARIHDPEGNPIELWQPADP</sequence>
<gene>
    <name evidence="2" type="ORF">AABB28_06950</name>
</gene>
<dbReference type="PROSITE" id="PS51819">
    <property type="entry name" value="VOC"/>
    <property type="match status" value="1"/>
</dbReference>
<name>A0AAN0M4V5_9RHOB</name>